<accession>A0A4R7S5W1</accession>
<dbReference type="Proteomes" id="UP000295662">
    <property type="component" value="Unassembled WGS sequence"/>
</dbReference>
<keyword evidence="2" id="KW-1185">Reference proteome</keyword>
<proteinExistence type="predicted"/>
<evidence type="ECO:0008006" key="3">
    <source>
        <dbReference type="Google" id="ProtNLM"/>
    </source>
</evidence>
<gene>
    <name evidence="1" type="ORF">EI77_01513</name>
</gene>
<dbReference type="Gene3D" id="1.20.120.1490">
    <property type="match status" value="1"/>
</dbReference>
<reference evidence="1 2" key="1">
    <citation type="submission" date="2019-03" db="EMBL/GenBank/DDBJ databases">
        <title>Genomic Encyclopedia of Archaeal and Bacterial Type Strains, Phase II (KMG-II): from individual species to whole genera.</title>
        <authorList>
            <person name="Goeker M."/>
        </authorList>
    </citation>
    <scope>NUCLEOTIDE SEQUENCE [LARGE SCALE GENOMIC DNA]</scope>
    <source>
        <strain evidence="1 2">ATCC 25309</strain>
    </source>
</reference>
<dbReference type="EMBL" id="SOCA01000002">
    <property type="protein sequence ID" value="TDU73046.1"/>
    <property type="molecule type" value="Genomic_DNA"/>
</dbReference>
<protein>
    <recommendedName>
        <fullName evidence="3">Spy/CpxP family protein refolding chaperone</fullName>
    </recommendedName>
</protein>
<evidence type="ECO:0000313" key="1">
    <source>
        <dbReference type="EMBL" id="TDU73046.1"/>
    </source>
</evidence>
<name>A0A4R7S5W1_9BACT</name>
<organism evidence="1 2">
    <name type="scientific">Prosthecobacter fusiformis</name>
    <dbReference type="NCBI Taxonomy" id="48464"/>
    <lineage>
        <taxon>Bacteria</taxon>
        <taxon>Pseudomonadati</taxon>
        <taxon>Verrucomicrobiota</taxon>
        <taxon>Verrucomicrobiia</taxon>
        <taxon>Verrucomicrobiales</taxon>
        <taxon>Verrucomicrobiaceae</taxon>
        <taxon>Prosthecobacter</taxon>
    </lineage>
</organism>
<comment type="caution">
    <text evidence="1">The sequence shown here is derived from an EMBL/GenBank/DDBJ whole genome shotgun (WGS) entry which is preliminary data.</text>
</comment>
<evidence type="ECO:0000313" key="2">
    <source>
        <dbReference type="Proteomes" id="UP000295662"/>
    </source>
</evidence>
<dbReference type="AlphaFoldDB" id="A0A4R7S5W1"/>
<sequence length="156" mass="16919">MVALAIPATALPKLGAMRDIGEGILPEAARGSVREIIKTVTRHALNFRKEVPLTDEQRQKVAAVLESHRGEVRVLVERGRSIREAYAEAVKTHGPDSKQTLEAAEQIGSLARDRALLFAKISGETRPLLTAEQQNRLEAARQEIGNLVDAAIAAAK</sequence>